<keyword evidence="2" id="KW-0472">Membrane</keyword>
<keyword evidence="2" id="KW-0812">Transmembrane</keyword>
<dbReference type="STRING" id="572480.Arnit_2613"/>
<reference evidence="2 3" key="1">
    <citation type="journal article" date="2010" name="Stand. Genomic Sci.">
        <title>Complete genome sequence of Arcobacter nitrofigilis type strain (CI).</title>
        <authorList>
            <person name="Pati A."/>
            <person name="Gronow S."/>
            <person name="Lapidus A."/>
            <person name="Copeland A."/>
            <person name="Glavina Del Rio T."/>
            <person name="Nolan M."/>
            <person name="Lucas S."/>
            <person name="Tice H."/>
            <person name="Cheng J.F."/>
            <person name="Han C."/>
            <person name="Chertkov O."/>
            <person name="Bruce D."/>
            <person name="Tapia R."/>
            <person name="Goodwin L."/>
            <person name="Pitluck S."/>
            <person name="Liolios K."/>
            <person name="Ivanova N."/>
            <person name="Mavromatis K."/>
            <person name="Chen A."/>
            <person name="Palaniappan K."/>
            <person name="Land M."/>
            <person name="Hauser L."/>
            <person name="Chang Y.J."/>
            <person name="Jeffries C.D."/>
            <person name="Detter J.C."/>
            <person name="Rohde M."/>
            <person name="Goker M."/>
            <person name="Bristow J."/>
            <person name="Eisen J.A."/>
            <person name="Markowitz V."/>
            <person name="Hugenholtz P."/>
            <person name="Klenk H.P."/>
            <person name="Kyrpides N.C."/>
        </authorList>
    </citation>
    <scope>NUCLEOTIDE SEQUENCE [LARGE SCALE GENOMIC DNA]</scope>
    <source>
        <strain evidence="3">ATCC 33309 / DSM 7299 / CCUG 15893 / LMG 7604 / NCTC 12251 / CI</strain>
    </source>
</reference>
<dbReference type="Pfam" id="PF10670">
    <property type="entry name" value="DUF4198"/>
    <property type="match status" value="1"/>
</dbReference>
<dbReference type="OrthoDB" id="9780723at2"/>
<dbReference type="AlphaFoldDB" id="D5V6J1"/>
<evidence type="ECO:0000313" key="3">
    <source>
        <dbReference type="Proteomes" id="UP000000939"/>
    </source>
</evidence>
<evidence type="ECO:0000256" key="1">
    <source>
        <dbReference type="SAM" id="SignalP"/>
    </source>
</evidence>
<organism evidence="2 3">
    <name type="scientific">Arcobacter nitrofigilis (strain ATCC 33309 / DSM 7299 / CCUG 15893 / LMG 7604 / NCTC 12251 / CI)</name>
    <name type="common">Campylobacter nitrofigilis</name>
    <dbReference type="NCBI Taxonomy" id="572480"/>
    <lineage>
        <taxon>Bacteria</taxon>
        <taxon>Pseudomonadati</taxon>
        <taxon>Campylobacterota</taxon>
        <taxon>Epsilonproteobacteria</taxon>
        <taxon>Campylobacterales</taxon>
        <taxon>Arcobacteraceae</taxon>
        <taxon>Arcobacter</taxon>
    </lineage>
</organism>
<name>D5V6J1_ARCNC</name>
<dbReference type="InterPro" id="IPR019613">
    <property type="entry name" value="DUF4198"/>
</dbReference>
<keyword evidence="3" id="KW-1185">Reference proteome</keyword>
<keyword evidence="1" id="KW-0732">Signal</keyword>
<accession>D5V6J1</accession>
<gene>
    <name evidence="2" type="ordered locus">Arnit_2613</name>
</gene>
<dbReference type="Proteomes" id="UP000000939">
    <property type="component" value="Chromosome"/>
</dbReference>
<sequence length="242" mass="27542" precursor="true">MLKIISTLIMLLTLSQAHFLTFMSNTDVVDDKKDSTLNFDISFMHPFEQNGMTMEKPKLFVNSNDNKIPVKETTKLGHKAWSAKYKINMPGVYKFFVEPQPYFEPAEGKYIIHVPKLIVDAYGLEEGWDEPIGLKYEIVPMVKPFGLYAGNLFQGKVLHNGKPASNVEVEVELYNNFKLKAPNSSHVTQVVKTDDNGIFSFVMNHKGWWGFAALIEEGKIKNKDDGKEYPVENGALLWIKAY</sequence>
<dbReference type="EMBL" id="CP001999">
    <property type="protein sequence ID" value="ADG94261.1"/>
    <property type="molecule type" value="Genomic_DNA"/>
</dbReference>
<protein>
    <submittedName>
        <fullName evidence="2">Nickel transport complex, NikM subunit, transmembrane</fullName>
    </submittedName>
</protein>
<dbReference type="RefSeq" id="WP_013136406.1">
    <property type="nucleotide sequence ID" value="NC_014166.1"/>
</dbReference>
<dbReference type="KEGG" id="ant:Arnit_2613"/>
<feature type="chain" id="PRO_5003078440" evidence="1">
    <location>
        <begin position="20"/>
        <end position="242"/>
    </location>
</feature>
<evidence type="ECO:0000313" key="2">
    <source>
        <dbReference type="EMBL" id="ADG94261.1"/>
    </source>
</evidence>
<feature type="signal peptide" evidence="1">
    <location>
        <begin position="1"/>
        <end position="19"/>
    </location>
</feature>
<proteinExistence type="predicted"/>
<dbReference type="HOGENOM" id="CLU_058596_1_1_7"/>
<dbReference type="eggNOG" id="COG5266">
    <property type="taxonomic scope" value="Bacteria"/>
</dbReference>